<accession>A0ABN2ZJT9</accession>
<evidence type="ECO:0000256" key="1">
    <source>
        <dbReference type="SAM" id="Phobius"/>
    </source>
</evidence>
<dbReference type="EMBL" id="BAAAQR010000003">
    <property type="protein sequence ID" value="GAA2143308.1"/>
    <property type="molecule type" value="Genomic_DNA"/>
</dbReference>
<keyword evidence="3" id="KW-1185">Reference proteome</keyword>
<organism evidence="2 3">
    <name type="scientific">Nocardioides koreensis</name>
    <dbReference type="NCBI Taxonomy" id="433651"/>
    <lineage>
        <taxon>Bacteria</taxon>
        <taxon>Bacillati</taxon>
        <taxon>Actinomycetota</taxon>
        <taxon>Actinomycetes</taxon>
        <taxon>Propionibacteriales</taxon>
        <taxon>Nocardioidaceae</taxon>
        <taxon>Nocardioides</taxon>
    </lineage>
</organism>
<keyword evidence="1" id="KW-0812">Transmembrane</keyword>
<sequence length="185" mass="20658">MKVFQGCPDCCSTCGTLVPLGLRPAEDDSDLANPRTPRCCARNHVRVFRGLSERAARRRAAREMHRRLAELDRLDRTHGLGTMPTSSNRRRARREHGAFWPSMFVTLVVLVAVLALTPGVSAYRIRALVGLGDHRLHDVVSTHHGQGQFRFTKTQPGSQEPVSYNPCRPIHYVVNPTGRLPTTCP</sequence>
<evidence type="ECO:0000313" key="3">
    <source>
        <dbReference type="Proteomes" id="UP001501771"/>
    </source>
</evidence>
<protein>
    <submittedName>
        <fullName evidence="2">Uncharacterized protein</fullName>
    </submittedName>
</protein>
<comment type="caution">
    <text evidence="2">The sequence shown here is derived from an EMBL/GenBank/DDBJ whole genome shotgun (WGS) entry which is preliminary data.</text>
</comment>
<keyword evidence="1" id="KW-0472">Membrane</keyword>
<gene>
    <name evidence="2" type="ORF">GCM10009844_15660</name>
</gene>
<keyword evidence="1" id="KW-1133">Transmembrane helix</keyword>
<proteinExistence type="predicted"/>
<feature type="transmembrane region" description="Helical" evidence="1">
    <location>
        <begin position="98"/>
        <end position="116"/>
    </location>
</feature>
<evidence type="ECO:0000313" key="2">
    <source>
        <dbReference type="EMBL" id="GAA2143308.1"/>
    </source>
</evidence>
<reference evidence="2 3" key="1">
    <citation type="journal article" date="2019" name="Int. J. Syst. Evol. Microbiol.">
        <title>The Global Catalogue of Microorganisms (GCM) 10K type strain sequencing project: providing services to taxonomists for standard genome sequencing and annotation.</title>
        <authorList>
            <consortium name="The Broad Institute Genomics Platform"/>
            <consortium name="The Broad Institute Genome Sequencing Center for Infectious Disease"/>
            <person name="Wu L."/>
            <person name="Ma J."/>
        </authorList>
    </citation>
    <scope>NUCLEOTIDE SEQUENCE [LARGE SCALE GENOMIC DNA]</scope>
    <source>
        <strain evidence="2 3">JCM 16022</strain>
    </source>
</reference>
<name>A0ABN2ZJT9_9ACTN</name>
<dbReference type="Proteomes" id="UP001501771">
    <property type="component" value="Unassembled WGS sequence"/>
</dbReference>